<dbReference type="AlphaFoldDB" id="A0A327RNZ5"/>
<dbReference type="EMBL" id="QLLQ01000044">
    <property type="protein sequence ID" value="RAJ17354.1"/>
    <property type="molecule type" value="Genomic_DNA"/>
</dbReference>
<reference evidence="1 2" key="1">
    <citation type="submission" date="2018-06" db="EMBL/GenBank/DDBJ databases">
        <title>Genomic Encyclopedia of Archaeal and Bacterial Type Strains, Phase II (KMG-II): from individual species to whole genera.</title>
        <authorList>
            <person name="Goeker M."/>
        </authorList>
    </citation>
    <scope>NUCLEOTIDE SEQUENCE [LARGE SCALE GENOMIC DNA]</scope>
    <source>
        <strain evidence="1 2">DSM 12408</strain>
    </source>
</reference>
<proteinExistence type="predicted"/>
<evidence type="ECO:0000313" key="1">
    <source>
        <dbReference type="EMBL" id="RAJ17354.1"/>
    </source>
</evidence>
<sequence>ILIMKMKKLPLITIKFIALFLLSTTGYSQVGIGTLEPNASAMLDINSTSRGMLIPRMTEIQRNGISEPAEGLQIYNTTNNSSDIYSDGVWKSFSFSINSNLVYVYSLTDLPTPVSGGITLDGNKMYVFSGMVNIGVNYININGAGLRGTDPQKDMIVSNVNGAVLRSTNKNIFIQDLAIALNSASTKAYDVSDSTGTMYFNSFSGASIVELVASKGVGQISGFKAITFVKNLWKVSDGVKVTGNVGKFAASLNFIEGIGSSGSGMEFLSGLTVDDIDLSNNYFIYAGGTGITVAGTIDRGRMTTNMFRGVTTPLSGIDSYAPGWSMQQNTNIPDSRAFSFIYFNSNTALTYFTGGTNLFFKIAGASTIVDQKRFTASDNKITYNGVEPMVGKVSVVISAKAPTNNADFSIGLGKNGTALIAPVSSMAAATNNQSFQIILNTEVNLVAGDYLEVFISRNNLNTSSIRVDELQFRVTD</sequence>
<evidence type="ECO:0000313" key="2">
    <source>
        <dbReference type="Proteomes" id="UP000248987"/>
    </source>
</evidence>
<feature type="non-terminal residue" evidence="1">
    <location>
        <position position="1"/>
    </location>
</feature>
<comment type="caution">
    <text evidence="1">The sequence shown here is derived from an EMBL/GenBank/DDBJ whole genome shotgun (WGS) entry which is preliminary data.</text>
</comment>
<dbReference type="Proteomes" id="UP000248987">
    <property type="component" value="Unassembled WGS sequence"/>
</dbReference>
<organism evidence="1 2">
    <name type="scientific">Gelidibacter algens</name>
    <dbReference type="NCBI Taxonomy" id="49280"/>
    <lineage>
        <taxon>Bacteria</taxon>
        <taxon>Pseudomonadati</taxon>
        <taxon>Bacteroidota</taxon>
        <taxon>Flavobacteriia</taxon>
        <taxon>Flavobacteriales</taxon>
        <taxon>Flavobacteriaceae</taxon>
        <taxon>Gelidibacter</taxon>
    </lineage>
</organism>
<keyword evidence="2" id="KW-1185">Reference proteome</keyword>
<gene>
    <name evidence="1" type="ORF">LX77_03897</name>
</gene>
<name>A0A327RNZ5_9FLAO</name>
<accession>A0A327RNZ5</accession>
<protein>
    <submittedName>
        <fullName evidence="1">Uncharacterized protein</fullName>
    </submittedName>
</protein>